<evidence type="ECO:0000259" key="5">
    <source>
        <dbReference type="PROSITE" id="PS51898"/>
    </source>
</evidence>
<keyword evidence="2" id="KW-0229">DNA integration</keyword>
<evidence type="ECO:0000256" key="2">
    <source>
        <dbReference type="ARBA" id="ARBA00022908"/>
    </source>
</evidence>
<dbReference type="PANTHER" id="PTHR30629:SF2">
    <property type="entry name" value="PROPHAGE INTEGRASE INTS-RELATED"/>
    <property type="match status" value="1"/>
</dbReference>
<dbReference type="InterPro" id="IPR011010">
    <property type="entry name" value="DNA_brk_join_enz"/>
</dbReference>
<dbReference type="Pfam" id="PF00589">
    <property type="entry name" value="Phage_integrase"/>
    <property type="match status" value="1"/>
</dbReference>
<accession>A0ABP8V7C7</accession>
<dbReference type="Proteomes" id="UP001500604">
    <property type="component" value="Unassembled WGS sequence"/>
</dbReference>
<dbReference type="Gene3D" id="1.10.150.130">
    <property type="match status" value="1"/>
</dbReference>
<gene>
    <name evidence="6" type="ORF">GCM10023116_31200</name>
</gene>
<name>A0ABP8V7C7_9GAMM</name>
<evidence type="ECO:0000256" key="1">
    <source>
        <dbReference type="ARBA" id="ARBA00008857"/>
    </source>
</evidence>
<evidence type="ECO:0000256" key="3">
    <source>
        <dbReference type="ARBA" id="ARBA00023125"/>
    </source>
</evidence>
<dbReference type="InterPro" id="IPR010998">
    <property type="entry name" value="Integrase_recombinase_N"/>
</dbReference>
<proteinExistence type="inferred from homology"/>
<dbReference type="RefSeq" id="WP_345197090.1">
    <property type="nucleotide sequence ID" value="NZ_BAABFL010000423.1"/>
</dbReference>
<sequence>MSLSFDLPSGVEFREFKRSVTIRMVFYYRGVRCRENFCRIPLPGTTASSIREFEVAVKRNIKAAGNLLSRIRYDIDTHEFHYSNYFPGSDRGRQFGQYESPNKTIGFYLDKVLERQKSQIRPKSYEILKNIVNNQLKPEFGNILACDITAGMLRDWIFLRSSKKGNKRKTINNLIIPLKQALDDAMLDGVIKDNPARIINLDQFLTRDSKKSDFKVDPFTEEEIAILLDNMDGQVKNLYQFAFYTGLRTSELIGLKWEKVDFDNREVLIDQAMVYGHMDELKTASKGINARKVFLLDEALKALEAQKAYTYQEGNFVFHNPRTNIHWHNDTQLRKRAWLPAIGKSGLRYRNPYQTRHTYAHMMIRDNDNLWWIANQMGHTGIEMLNRHYGGWINETTEKYVPRRLASKPGD</sequence>
<dbReference type="CDD" id="cd01189">
    <property type="entry name" value="INT_ICEBs1_C_like"/>
    <property type="match status" value="1"/>
</dbReference>
<dbReference type="InterPro" id="IPR022000">
    <property type="entry name" value="Min27-like_integrase_DNA_bind"/>
</dbReference>
<evidence type="ECO:0000313" key="6">
    <source>
        <dbReference type="EMBL" id="GAA4650837.1"/>
    </source>
</evidence>
<dbReference type="InterPro" id="IPR013762">
    <property type="entry name" value="Integrase-like_cat_sf"/>
</dbReference>
<dbReference type="PANTHER" id="PTHR30629">
    <property type="entry name" value="PROPHAGE INTEGRASE"/>
    <property type="match status" value="1"/>
</dbReference>
<dbReference type="EMBL" id="BAABFL010000423">
    <property type="protein sequence ID" value="GAA4650837.1"/>
    <property type="molecule type" value="Genomic_DNA"/>
</dbReference>
<dbReference type="InterPro" id="IPR050808">
    <property type="entry name" value="Phage_Integrase"/>
</dbReference>
<protein>
    <submittedName>
        <fullName evidence="6">Site-specific integrase</fullName>
    </submittedName>
</protein>
<evidence type="ECO:0000313" key="7">
    <source>
        <dbReference type="Proteomes" id="UP001500604"/>
    </source>
</evidence>
<comment type="similarity">
    <text evidence="1">Belongs to the 'phage' integrase family.</text>
</comment>
<reference evidence="7" key="1">
    <citation type="journal article" date="2019" name="Int. J. Syst. Evol. Microbiol.">
        <title>The Global Catalogue of Microorganisms (GCM) 10K type strain sequencing project: providing services to taxonomists for standard genome sequencing and annotation.</title>
        <authorList>
            <consortium name="The Broad Institute Genomics Platform"/>
            <consortium name="The Broad Institute Genome Sequencing Center for Infectious Disease"/>
            <person name="Wu L."/>
            <person name="Ma J."/>
        </authorList>
    </citation>
    <scope>NUCLEOTIDE SEQUENCE [LARGE SCALE GENOMIC DNA]</scope>
    <source>
        <strain evidence="7">JCM 17805</strain>
    </source>
</reference>
<evidence type="ECO:0000256" key="4">
    <source>
        <dbReference type="ARBA" id="ARBA00023172"/>
    </source>
</evidence>
<dbReference type="InterPro" id="IPR002104">
    <property type="entry name" value="Integrase_catalytic"/>
</dbReference>
<dbReference type="Pfam" id="PF12167">
    <property type="entry name" value="Arm-DNA-bind_2"/>
    <property type="match status" value="1"/>
</dbReference>
<keyword evidence="4" id="KW-0233">DNA recombination</keyword>
<keyword evidence="3" id="KW-0238">DNA-binding</keyword>
<keyword evidence="7" id="KW-1185">Reference proteome</keyword>
<dbReference type="Gene3D" id="1.10.443.10">
    <property type="entry name" value="Intergrase catalytic core"/>
    <property type="match status" value="1"/>
</dbReference>
<dbReference type="SUPFAM" id="SSF56349">
    <property type="entry name" value="DNA breaking-rejoining enzymes"/>
    <property type="match status" value="1"/>
</dbReference>
<comment type="caution">
    <text evidence="6">The sequence shown here is derived from an EMBL/GenBank/DDBJ whole genome shotgun (WGS) entry which is preliminary data.</text>
</comment>
<dbReference type="PROSITE" id="PS51898">
    <property type="entry name" value="TYR_RECOMBINASE"/>
    <property type="match status" value="1"/>
</dbReference>
<organism evidence="6 7">
    <name type="scientific">Kistimonas scapharcae</name>
    <dbReference type="NCBI Taxonomy" id="1036133"/>
    <lineage>
        <taxon>Bacteria</taxon>
        <taxon>Pseudomonadati</taxon>
        <taxon>Pseudomonadota</taxon>
        <taxon>Gammaproteobacteria</taxon>
        <taxon>Oceanospirillales</taxon>
        <taxon>Endozoicomonadaceae</taxon>
        <taxon>Kistimonas</taxon>
    </lineage>
</organism>
<feature type="domain" description="Tyr recombinase" evidence="5">
    <location>
        <begin position="214"/>
        <end position="402"/>
    </location>
</feature>